<organism evidence="2 3">
    <name type="scientific">Cyclotella atomus</name>
    <dbReference type="NCBI Taxonomy" id="382360"/>
    <lineage>
        <taxon>Eukaryota</taxon>
        <taxon>Sar</taxon>
        <taxon>Stramenopiles</taxon>
        <taxon>Ochrophyta</taxon>
        <taxon>Bacillariophyta</taxon>
        <taxon>Coscinodiscophyceae</taxon>
        <taxon>Thalassiosirophycidae</taxon>
        <taxon>Stephanodiscales</taxon>
        <taxon>Stephanodiscaceae</taxon>
        <taxon>Cyclotella</taxon>
    </lineage>
</organism>
<keyword evidence="3" id="KW-1185">Reference proteome</keyword>
<proteinExistence type="predicted"/>
<comment type="caution">
    <text evidence="2">The sequence shown here is derived from an EMBL/GenBank/DDBJ whole genome shotgun (WGS) entry which is preliminary data.</text>
</comment>
<feature type="compositionally biased region" description="Basic and acidic residues" evidence="1">
    <location>
        <begin position="161"/>
        <end position="182"/>
    </location>
</feature>
<reference evidence="2 3" key="1">
    <citation type="submission" date="2024-10" db="EMBL/GenBank/DDBJ databases">
        <title>Updated reference genomes for cyclostephanoid diatoms.</title>
        <authorList>
            <person name="Roberts W.R."/>
            <person name="Alverson A.J."/>
        </authorList>
    </citation>
    <scope>NUCLEOTIDE SEQUENCE [LARGE SCALE GENOMIC DNA]</scope>
    <source>
        <strain evidence="2 3">AJA010-31</strain>
    </source>
</reference>
<feature type="region of interest" description="Disordered" evidence="1">
    <location>
        <begin position="869"/>
        <end position="889"/>
    </location>
</feature>
<feature type="compositionally biased region" description="Basic and acidic residues" evidence="1">
    <location>
        <begin position="211"/>
        <end position="220"/>
    </location>
</feature>
<evidence type="ECO:0000256" key="1">
    <source>
        <dbReference type="SAM" id="MobiDB-lite"/>
    </source>
</evidence>
<gene>
    <name evidence="2" type="ORF">ACHAWO_001520</name>
</gene>
<feature type="compositionally biased region" description="Polar residues" evidence="1">
    <location>
        <begin position="820"/>
        <end position="836"/>
    </location>
</feature>
<feature type="compositionally biased region" description="Basic and acidic residues" evidence="1">
    <location>
        <begin position="106"/>
        <end position="134"/>
    </location>
</feature>
<evidence type="ECO:0000313" key="2">
    <source>
        <dbReference type="EMBL" id="KAL3768571.1"/>
    </source>
</evidence>
<evidence type="ECO:0000313" key="3">
    <source>
        <dbReference type="Proteomes" id="UP001530400"/>
    </source>
</evidence>
<accession>A0ABD3MXD8</accession>
<sequence length="909" mass="98982">MGGRSKRSTRSSSRKSTRGRPNSSADLDETGQHIIAEEGGNDLNADHVTSDSDASAQEVKEGLSHPAAPMGEMMTSKRKRRAPFHLEEGERANDPIEPASPMRARSTRETMSRDNKDYSSASKDAKKESHHISKSEPPLESMPLEMQPSCAAESNDASLEQTRREDLDLQHNSDEETSHHTSDLQVVECSTADEGGTLNSPTIVNTTVKTIEARSVRHETPTLSDKNINGEQGEPPPDEKRDSSSPPLTLDESDCNVNTTKSDDLKYKQSNKPTSIGAANDANATNVPNVINAGDSRKIGPRNVTSSEPQTKNDESRNDAQLEKHSEKIKAIPMTNGEDPTVTSSILGLSGSIKTFAVAGQEANLSVPDSVNASSKLRALSSCSIGEGSQKLSWLADEENDTLVAEANINVEPLGGVNGRAREESQAETKTSAHVYSRQTEGVTFEFPQLKHSKKQTPSINQLKMALFLESSRVHRDTDGNRAFAKYWESISRFITLASHATGLSRSSVGIDDTFTSFLTTKKLKILHNKLILAMISESIGIEVSSRHISKHLPIAWKAKTVELQTPSISTANRFDGVSQQWRELLGRHSGAWTKYSKDITERKPHFKAIPNLQKLSNIHHSIENELTPSARIPATLQIDPFARRHAAKVGLRVSENAVWMMVVAVQEYMKMVIQKTIATANELSEGYIPEQPKTNTEALVCQPKKSKSAVSLRSEAKSASVEELNSKEHLIGAAELSLMLASCPLIAGRDSSSRMALLRSSVLEMREVGHNSFSNVNQMINASIHGDQNQSTKRDHSLDTSDLPSIALQPRKKQDDRPSSQSANAASDISTPTSTPVISATITHLDFSNGTPSFRPLAKAHFQPVNSNTLATSTQPDKQSTSMNTPDVGLSLASSVLVTKEHDTAKDA</sequence>
<dbReference type="AlphaFoldDB" id="A0ABD3MXD8"/>
<feature type="compositionally biased region" description="Basic residues" evidence="1">
    <location>
        <begin position="1"/>
        <end position="18"/>
    </location>
</feature>
<dbReference type="Proteomes" id="UP001530400">
    <property type="component" value="Unassembled WGS sequence"/>
</dbReference>
<feature type="compositionally biased region" description="Basic and acidic residues" evidence="1">
    <location>
        <begin position="311"/>
        <end position="324"/>
    </location>
</feature>
<name>A0ABD3MXD8_9STRA</name>
<feature type="compositionally biased region" description="Basic and acidic residues" evidence="1">
    <location>
        <begin position="84"/>
        <end position="94"/>
    </location>
</feature>
<feature type="compositionally biased region" description="Polar residues" evidence="1">
    <location>
        <begin position="197"/>
        <end position="209"/>
    </location>
</feature>
<dbReference type="EMBL" id="JALLPJ020001344">
    <property type="protein sequence ID" value="KAL3768571.1"/>
    <property type="molecule type" value="Genomic_DNA"/>
</dbReference>
<feature type="region of interest" description="Disordered" evidence="1">
    <location>
        <begin position="1"/>
        <end position="324"/>
    </location>
</feature>
<feature type="compositionally biased region" description="Polar residues" evidence="1">
    <location>
        <begin position="869"/>
        <end position="886"/>
    </location>
</feature>
<feature type="compositionally biased region" description="Polar residues" evidence="1">
    <location>
        <begin position="221"/>
        <end position="230"/>
    </location>
</feature>
<feature type="region of interest" description="Disordered" evidence="1">
    <location>
        <begin position="787"/>
        <end position="836"/>
    </location>
</feature>
<protein>
    <submittedName>
        <fullName evidence="2">Uncharacterized protein</fullName>
    </submittedName>
</protein>